<dbReference type="EMBL" id="CAJVPY010003060">
    <property type="protein sequence ID" value="CAG8580321.1"/>
    <property type="molecule type" value="Genomic_DNA"/>
</dbReference>
<protein>
    <submittedName>
        <fullName evidence="1">19286_t:CDS:1</fullName>
    </submittedName>
</protein>
<dbReference type="SMART" id="SM00671">
    <property type="entry name" value="SEL1"/>
    <property type="match status" value="2"/>
</dbReference>
<evidence type="ECO:0000313" key="2">
    <source>
        <dbReference type="Proteomes" id="UP000789405"/>
    </source>
</evidence>
<dbReference type="OrthoDB" id="2444502at2759"/>
<sequence>MFIIDELWILFSKAVNEGRNTQDIIKIIKHYLKNISNEPRMIIKLISNNDNFISDQILLAFLHLIEFEISEEDGEKAFKLFSVAAENNNIIAQYFLGECYYYGYGTTRNQELAINWYLKAGVAIGD</sequence>
<dbReference type="InterPro" id="IPR011990">
    <property type="entry name" value="TPR-like_helical_dom_sf"/>
</dbReference>
<dbReference type="SUPFAM" id="SSF81901">
    <property type="entry name" value="HCP-like"/>
    <property type="match status" value="1"/>
</dbReference>
<comment type="caution">
    <text evidence="1">The sequence shown here is derived from an EMBL/GenBank/DDBJ whole genome shotgun (WGS) entry which is preliminary data.</text>
</comment>
<reference evidence="1" key="1">
    <citation type="submission" date="2021-06" db="EMBL/GenBank/DDBJ databases">
        <authorList>
            <person name="Kallberg Y."/>
            <person name="Tangrot J."/>
            <person name="Rosling A."/>
        </authorList>
    </citation>
    <scope>NUCLEOTIDE SEQUENCE</scope>
    <source>
        <strain evidence="1">MA453B</strain>
    </source>
</reference>
<dbReference type="Proteomes" id="UP000789405">
    <property type="component" value="Unassembled WGS sequence"/>
</dbReference>
<accession>A0A9N9BX88</accession>
<dbReference type="Pfam" id="PF08238">
    <property type="entry name" value="Sel1"/>
    <property type="match status" value="2"/>
</dbReference>
<dbReference type="AlphaFoldDB" id="A0A9N9BX88"/>
<dbReference type="Gene3D" id="1.25.40.10">
    <property type="entry name" value="Tetratricopeptide repeat domain"/>
    <property type="match status" value="1"/>
</dbReference>
<gene>
    <name evidence="1" type="ORF">DERYTH_LOCUS6655</name>
</gene>
<dbReference type="InterPro" id="IPR006597">
    <property type="entry name" value="Sel1-like"/>
</dbReference>
<keyword evidence="2" id="KW-1185">Reference proteome</keyword>
<name>A0A9N9BX88_9GLOM</name>
<evidence type="ECO:0000313" key="1">
    <source>
        <dbReference type="EMBL" id="CAG8580321.1"/>
    </source>
</evidence>
<proteinExistence type="predicted"/>
<organism evidence="1 2">
    <name type="scientific">Dentiscutata erythropus</name>
    <dbReference type="NCBI Taxonomy" id="1348616"/>
    <lineage>
        <taxon>Eukaryota</taxon>
        <taxon>Fungi</taxon>
        <taxon>Fungi incertae sedis</taxon>
        <taxon>Mucoromycota</taxon>
        <taxon>Glomeromycotina</taxon>
        <taxon>Glomeromycetes</taxon>
        <taxon>Diversisporales</taxon>
        <taxon>Gigasporaceae</taxon>
        <taxon>Dentiscutata</taxon>
    </lineage>
</organism>